<accession>A0A7X2CDW6</accession>
<protein>
    <recommendedName>
        <fullName evidence="4">Lipoprotein</fullName>
    </recommendedName>
</protein>
<organism evidence="2 3">
    <name type="scientific">Pseudomonas helleri</name>
    <dbReference type="NCBI Taxonomy" id="1608996"/>
    <lineage>
        <taxon>Bacteria</taxon>
        <taxon>Pseudomonadati</taxon>
        <taxon>Pseudomonadota</taxon>
        <taxon>Gammaproteobacteria</taxon>
        <taxon>Pseudomonadales</taxon>
        <taxon>Pseudomonadaceae</taxon>
        <taxon>Pseudomonas</taxon>
    </lineage>
</organism>
<sequence length="118" mass="12662">MRILIAAVAVAVAMLAGCMTPTMNEARKAGPYKVLTSKKTDATLAKCVQYEWQNQPIFGGAPGATLQPGRDTGYTVFTEGSQYFVDIQPKGAGSEAKYYVVVGNWIANKRLIALQGCL</sequence>
<evidence type="ECO:0008006" key="4">
    <source>
        <dbReference type="Google" id="ProtNLM"/>
    </source>
</evidence>
<evidence type="ECO:0000256" key="1">
    <source>
        <dbReference type="SAM" id="SignalP"/>
    </source>
</evidence>
<evidence type="ECO:0000313" key="3">
    <source>
        <dbReference type="Proteomes" id="UP000437970"/>
    </source>
</evidence>
<name>A0A7X2CDW6_9PSED</name>
<dbReference type="RefSeq" id="WP_153379162.1">
    <property type="nucleotide sequence ID" value="NZ_WIVW01000013.1"/>
</dbReference>
<keyword evidence="1" id="KW-0732">Signal</keyword>
<reference evidence="2 3" key="1">
    <citation type="submission" date="2019-10" db="EMBL/GenBank/DDBJ databases">
        <title>Evaluation of single-gene subtyping targets for Pseudomonas.</title>
        <authorList>
            <person name="Reichler S.J."/>
            <person name="Orsi R.H."/>
            <person name="Wiedmann M."/>
            <person name="Martin N.H."/>
            <person name="Murphy S.I."/>
        </authorList>
    </citation>
    <scope>NUCLEOTIDE SEQUENCE [LARGE SCALE GENOMIC DNA]</scope>
    <source>
        <strain evidence="2 3">FSL R10-1984</strain>
    </source>
</reference>
<dbReference type="AlphaFoldDB" id="A0A7X2CDW6"/>
<feature type="signal peptide" evidence="1">
    <location>
        <begin position="1"/>
        <end position="24"/>
    </location>
</feature>
<evidence type="ECO:0000313" key="2">
    <source>
        <dbReference type="EMBL" id="MQU27291.1"/>
    </source>
</evidence>
<dbReference type="PROSITE" id="PS51257">
    <property type="entry name" value="PROKAR_LIPOPROTEIN"/>
    <property type="match status" value="1"/>
</dbReference>
<proteinExistence type="predicted"/>
<comment type="caution">
    <text evidence="2">The sequence shown here is derived from an EMBL/GenBank/DDBJ whole genome shotgun (WGS) entry which is preliminary data.</text>
</comment>
<gene>
    <name evidence="2" type="ORF">GHO29_12425</name>
</gene>
<dbReference type="EMBL" id="WIVW01000013">
    <property type="protein sequence ID" value="MQU27291.1"/>
    <property type="molecule type" value="Genomic_DNA"/>
</dbReference>
<feature type="chain" id="PRO_5031147695" description="Lipoprotein" evidence="1">
    <location>
        <begin position="25"/>
        <end position="118"/>
    </location>
</feature>
<dbReference type="Proteomes" id="UP000437970">
    <property type="component" value="Unassembled WGS sequence"/>
</dbReference>